<dbReference type="SUPFAM" id="SSF64518">
    <property type="entry name" value="Phase 1 flagellin"/>
    <property type="match status" value="1"/>
</dbReference>
<keyword evidence="9" id="KW-0282">Flagellum</keyword>
<organism evidence="9 10">
    <name type="scientific">Stappia indica</name>
    <dbReference type="NCBI Taxonomy" id="538381"/>
    <lineage>
        <taxon>Bacteria</taxon>
        <taxon>Pseudomonadati</taxon>
        <taxon>Pseudomonadota</taxon>
        <taxon>Alphaproteobacteria</taxon>
        <taxon>Hyphomicrobiales</taxon>
        <taxon>Stappiaceae</taxon>
        <taxon>Stappia</taxon>
    </lineage>
</organism>
<keyword evidence="10" id="KW-1185">Reference proteome</keyword>
<dbReference type="GO" id="GO:0009424">
    <property type="term" value="C:bacterial-type flagellum hook"/>
    <property type="evidence" value="ECO:0007669"/>
    <property type="project" value="InterPro"/>
</dbReference>
<dbReference type="RefSeq" id="WP_097173560.1">
    <property type="nucleotide sequence ID" value="NZ_OBML01000001.1"/>
</dbReference>
<evidence type="ECO:0000313" key="10">
    <source>
        <dbReference type="Proteomes" id="UP000219331"/>
    </source>
</evidence>
<keyword evidence="9" id="KW-0966">Cell projection</keyword>
<dbReference type="AlphaFoldDB" id="A0A285R9Y4"/>
<dbReference type="PANTHER" id="PTHR30033">
    <property type="entry name" value="FLAGELLAR HOOK-ASSOCIATED PROTEIN 1"/>
    <property type="match status" value="1"/>
</dbReference>
<dbReference type="OrthoDB" id="7181295at2"/>
<accession>A0A285R9Y4</accession>
<name>A0A285R9Y4_9HYPH</name>
<dbReference type="EMBL" id="OBML01000001">
    <property type="protein sequence ID" value="SOB89187.1"/>
    <property type="molecule type" value="Genomic_DNA"/>
</dbReference>
<dbReference type="STRING" id="538381.GCA_001696535_01177"/>
<comment type="subcellular location">
    <subcellularLocation>
        <location evidence="1">Bacterial flagellum</location>
    </subcellularLocation>
    <subcellularLocation>
        <location evidence="2">Secreted</location>
    </subcellularLocation>
</comment>
<evidence type="ECO:0000256" key="6">
    <source>
        <dbReference type="ARBA" id="ARBA00023143"/>
    </source>
</evidence>
<evidence type="ECO:0000259" key="8">
    <source>
        <dbReference type="Pfam" id="PF22638"/>
    </source>
</evidence>
<evidence type="ECO:0000256" key="2">
    <source>
        <dbReference type="ARBA" id="ARBA00004613"/>
    </source>
</evidence>
<keyword evidence="9" id="KW-0969">Cilium</keyword>
<dbReference type="GO" id="GO:0005198">
    <property type="term" value="F:structural molecule activity"/>
    <property type="evidence" value="ECO:0007669"/>
    <property type="project" value="InterPro"/>
</dbReference>
<evidence type="ECO:0000313" key="9">
    <source>
        <dbReference type="EMBL" id="SOB89187.1"/>
    </source>
</evidence>
<sequence length="627" mass="66535">MGLSSALNTALIGLGFNQRQLDVTAGNIANAGNVGYTRKSISASAAYDGNGRITGIDVDSMRRYLDVAVQGQYRTSLAENQYASVSQQYLSRVDTMFGTIGDAGSLSNSYNQFVASMSNLVSGPEDYSNRLEVLRMAEQLAGKLNAMSSDIQSMRQEVEYQISDQVDRVNELLGDIQKLDRQIVASSQDGTSPVGLMDQRDMMLEELSGYIDITVKPTEQGGVRIHMGGGTLLYDVDVMKLKFDARGSVNANALYSLNSNDRGVGTLVLENSEGSQIDLLSTRTLRSGSIAGLVNMRDEALVHAQSQLDELAASVARAFSTHEQQGTPYETGGVQTGYEVDLANLQPGDNLSFEYKDVATGRTKSVTIYRSDGPVPPALTGTNDSNDIFLAVDFSSGDYNTIAGNIQAALDGDPRIGAGVFSTSNPGGSTLRLESTAPASQRIEGLSAFETASGPSAYGDAFSLFVDDAGKPFTGISDGRPNVGGFASRIRVSADLLNDPSLLVQYAPDVASGDTTRPQSILDKLTSTSTAFSPGTRIGGASSVFKGSIADFVTASVSHQSGRAAQSKAALAGQEVVTANLKTRLDDSSKVDVDQELAQLVTLQNAYAANARVMQVVRELYDILMRS</sequence>
<feature type="domain" description="Flagellar hook-associated protein FlgK helical" evidence="8">
    <location>
        <begin position="90"/>
        <end position="329"/>
    </location>
</feature>
<evidence type="ECO:0000259" key="7">
    <source>
        <dbReference type="Pfam" id="PF06429"/>
    </source>
</evidence>
<dbReference type="Proteomes" id="UP000219331">
    <property type="component" value="Unassembled WGS sequence"/>
</dbReference>
<dbReference type="GO" id="GO:0005576">
    <property type="term" value="C:extracellular region"/>
    <property type="evidence" value="ECO:0007669"/>
    <property type="project" value="UniProtKB-SubCell"/>
</dbReference>
<dbReference type="InterPro" id="IPR002371">
    <property type="entry name" value="FlgK"/>
</dbReference>
<gene>
    <name evidence="9" type="ORF">SAMN05421512_10195</name>
</gene>
<reference evidence="9 10" key="1">
    <citation type="submission" date="2017-08" db="EMBL/GenBank/DDBJ databases">
        <authorList>
            <person name="de Groot N.N."/>
        </authorList>
    </citation>
    <scope>NUCLEOTIDE SEQUENCE [LARGE SCALE GENOMIC DNA]</scope>
    <source>
        <strain evidence="9 10">USBA 352</strain>
    </source>
</reference>
<evidence type="ECO:0000256" key="5">
    <source>
        <dbReference type="ARBA" id="ARBA00022525"/>
    </source>
</evidence>
<dbReference type="PANTHER" id="PTHR30033:SF1">
    <property type="entry name" value="FLAGELLAR HOOK-ASSOCIATED PROTEIN 1"/>
    <property type="match status" value="1"/>
</dbReference>
<dbReference type="NCBIfam" id="TIGR02492">
    <property type="entry name" value="flgK_ends"/>
    <property type="match status" value="1"/>
</dbReference>
<proteinExistence type="inferred from homology"/>
<evidence type="ECO:0000256" key="4">
    <source>
        <dbReference type="ARBA" id="ARBA00016244"/>
    </source>
</evidence>
<dbReference type="Pfam" id="PF22638">
    <property type="entry name" value="FlgK_D1"/>
    <property type="match status" value="1"/>
</dbReference>
<dbReference type="InterPro" id="IPR010930">
    <property type="entry name" value="Flg_bb/hook_C_dom"/>
</dbReference>
<evidence type="ECO:0000256" key="3">
    <source>
        <dbReference type="ARBA" id="ARBA00009677"/>
    </source>
</evidence>
<evidence type="ECO:0000256" key="1">
    <source>
        <dbReference type="ARBA" id="ARBA00004365"/>
    </source>
</evidence>
<dbReference type="Pfam" id="PF06429">
    <property type="entry name" value="Flg_bbr_C"/>
    <property type="match status" value="1"/>
</dbReference>
<keyword evidence="5" id="KW-0964">Secreted</keyword>
<comment type="similarity">
    <text evidence="3">Belongs to the flagella basal body rod proteins family.</text>
</comment>
<protein>
    <recommendedName>
        <fullName evidence="4">Flagellar hook-associated protein 1</fullName>
    </recommendedName>
</protein>
<feature type="domain" description="Flagellar basal-body/hook protein C-terminal" evidence="7">
    <location>
        <begin position="588"/>
        <end position="625"/>
    </location>
</feature>
<keyword evidence="6" id="KW-0975">Bacterial flagellum</keyword>
<dbReference type="InterPro" id="IPR053927">
    <property type="entry name" value="FlgK_helical"/>
</dbReference>
<dbReference type="GO" id="GO:0044780">
    <property type="term" value="P:bacterial-type flagellum assembly"/>
    <property type="evidence" value="ECO:0007669"/>
    <property type="project" value="InterPro"/>
</dbReference>